<dbReference type="HAMAP" id="MF_01116">
    <property type="entry name" value="TSR3"/>
    <property type="match status" value="1"/>
</dbReference>
<comment type="catalytic activity">
    <reaction evidence="6">
        <text>an N(1)-methylpseudouridine in rRNA + S-adenosyl-L-methionine = N(1)-methyl-N(3)-[(3S)-3-amino-3-carboxypropyl]pseudouridine in rRNA + S-methyl-5'-thioadenosine + H(+)</text>
        <dbReference type="Rhea" id="RHEA:63296"/>
        <dbReference type="Rhea" id="RHEA-COMP:11634"/>
        <dbReference type="Rhea" id="RHEA-COMP:16310"/>
        <dbReference type="ChEBI" id="CHEBI:15378"/>
        <dbReference type="ChEBI" id="CHEBI:17509"/>
        <dbReference type="ChEBI" id="CHEBI:59789"/>
        <dbReference type="ChEBI" id="CHEBI:74890"/>
        <dbReference type="ChEBI" id="CHEBI:146234"/>
        <dbReference type="EC" id="2.5.1.157"/>
    </reaction>
</comment>
<evidence type="ECO:0000259" key="9">
    <source>
        <dbReference type="Pfam" id="PF04068"/>
    </source>
</evidence>
<feature type="compositionally biased region" description="Basic and acidic residues" evidence="7">
    <location>
        <begin position="302"/>
        <end position="327"/>
    </location>
</feature>
<evidence type="ECO:0000256" key="5">
    <source>
        <dbReference type="ARBA" id="ARBA00022691"/>
    </source>
</evidence>
<feature type="compositionally biased region" description="Basic and acidic residues" evidence="7">
    <location>
        <begin position="334"/>
        <end position="347"/>
    </location>
</feature>
<evidence type="ECO:0000256" key="3">
    <source>
        <dbReference type="ARBA" id="ARBA00022552"/>
    </source>
</evidence>
<feature type="domain" description="16S/18S rRNA aminocarboxypropyltransferase Tsr3 C-terminal" evidence="8">
    <location>
        <begin position="100"/>
        <end position="225"/>
    </location>
</feature>
<keyword evidence="1" id="KW-0963">Cytoplasm</keyword>
<feature type="domain" description="RNase L inhibitor RLI-like possible metal-binding" evidence="9">
    <location>
        <begin position="63"/>
        <end position="96"/>
    </location>
</feature>
<keyword evidence="4 6" id="KW-0808">Transferase</keyword>
<dbReference type="RefSeq" id="XP_005091936.1">
    <property type="nucleotide sequence ID" value="XM_005091879.3"/>
</dbReference>
<dbReference type="InterPro" id="IPR007209">
    <property type="entry name" value="RNaseL-inhib-like_metal-bd_dom"/>
</dbReference>
<comment type="function">
    <text evidence="6">Aminocarboxypropyltransferase that catalyzes the aminocarboxypropyl transfer on pseudouridine in 18S rRNA. It constitutes the last step in biosynthesis of the hypermodified N1-methyl-N3-(3-amino-3-carboxypropyl) pseudouridine (m1acp3-Psi).</text>
</comment>
<feature type="binding site" evidence="6">
    <location>
        <position position="78"/>
    </location>
    <ligand>
        <name>S-adenosyl-L-methionine</name>
        <dbReference type="ChEBI" id="CHEBI:59789"/>
    </ligand>
</feature>
<gene>
    <name evidence="11" type="primary">LOC101858918</name>
</gene>
<dbReference type="PANTHER" id="PTHR20426">
    <property type="entry name" value="RIBOSOME BIOGENESIS PROTEIN TSR3 HOMOLOG"/>
    <property type="match status" value="1"/>
</dbReference>
<dbReference type="Pfam" id="PF04034">
    <property type="entry name" value="Ribo_biogen_C"/>
    <property type="match status" value="1"/>
</dbReference>
<evidence type="ECO:0000256" key="6">
    <source>
        <dbReference type="HAMAP-Rule" id="MF_03146"/>
    </source>
</evidence>
<feature type="region of interest" description="Disordered" evidence="7">
    <location>
        <begin position="233"/>
        <end position="347"/>
    </location>
</feature>
<organism evidence="10 11">
    <name type="scientific">Aplysia californica</name>
    <name type="common">California sea hare</name>
    <dbReference type="NCBI Taxonomy" id="6500"/>
    <lineage>
        <taxon>Eukaryota</taxon>
        <taxon>Metazoa</taxon>
        <taxon>Spiralia</taxon>
        <taxon>Lophotrochozoa</taxon>
        <taxon>Mollusca</taxon>
        <taxon>Gastropoda</taxon>
        <taxon>Heterobranchia</taxon>
        <taxon>Euthyneura</taxon>
        <taxon>Tectipleura</taxon>
        <taxon>Aplysiida</taxon>
        <taxon>Aplysioidea</taxon>
        <taxon>Aplysiidae</taxon>
        <taxon>Aplysia</taxon>
    </lineage>
</organism>
<dbReference type="InterPro" id="IPR007177">
    <property type="entry name" value="Tsr3_C"/>
</dbReference>
<dbReference type="Pfam" id="PF04068">
    <property type="entry name" value="Fer4_RLI"/>
    <property type="match status" value="1"/>
</dbReference>
<reference evidence="11" key="1">
    <citation type="submission" date="2025-08" db="UniProtKB">
        <authorList>
            <consortium name="RefSeq"/>
        </authorList>
    </citation>
    <scope>IDENTIFICATION</scope>
</reference>
<accession>A0ABM0JEK0</accession>
<dbReference type="EC" id="2.5.1.157" evidence="6"/>
<dbReference type="InterPro" id="IPR022968">
    <property type="entry name" value="Tsr3-like"/>
</dbReference>
<feature type="compositionally biased region" description="Basic residues" evidence="7">
    <location>
        <begin position="18"/>
        <end position="30"/>
    </location>
</feature>
<evidence type="ECO:0000313" key="11">
    <source>
        <dbReference type="RefSeq" id="XP_005091936.1"/>
    </source>
</evidence>
<feature type="region of interest" description="Disordered" evidence="7">
    <location>
        <begin position="1"/>
        <end position="54"/>
    </location>
</feature>
<dbReference type="NCBIfam" id="NF002621">
    <property type="entry name" value="PRK02287.1"/>
    <property type="match status" value="1"/>
</dbReference>
<evidence type="ECO:0000256" key="7">
    <source>
        <dbReference type="SAM" id="MobiDB-lite"/>
    </source>
</evidence>
<keyword evidence="2 6" id="KW-0690">Ribosome biogenesis</keyword>
<keyword evidence="10" id="KW-1185">Reference proteome</keyword>
<evidence type="ECO:0000256" key="2">
    <source>
        <dbReference type="ARBA" id="ARBA00022517"/>
    </source>
</evidence>
<comment type="caution">
    <text evidence="6">Lacks conserved residue(s) required for the propagation of feature annotation.</text>
</comment>
<sequence length="347" mass="38554">MMKKSSHNKGASQAKGSGQRKHDRRSKNLNKHSSDWETHRELKDLDKDETEPCGKDQIASIGPLAMWDLEHCDPKKCTGRKLCRMGLVRNLRLGHRFGGIILSPVGKKCVTPQDRNIIAQQGMAVIDCSWAKLQETPFAKMKGDHARLLPYLVAANPINYGRPCKLSCVEAFAATLYITGFPAEAEHILSKFKWGSSFYTLNQEFLDSYAACSSSKEVVEAQQRILAEIEEASRKNKQTDWTDIDPDVEVCNPNKPSLSQTSRYEETSSDSEDSSSSESEPDSDEAVGNVAEEEFSQQCSVKDSDSHKSDDDVPDRSLEPAESEKECGNVNDSVKVDCTEHNSGKDT</sequence>
<evidence type="ECO:0000313" key="10">
    <source>
        <dbReference type="Proteomes" id="UP000694888"/>
    </source>
</evidence>
<comment type="similarity">
    <text evidence="6">Belongs to the TDD superfamily. TSR3 family.</text>
</comment>
<protein>
    <recommendedName>
        <fullName evidence="6">18S rRNA aminocarboxypropyltransferase</fullName>
        <ecNumber evidence="6">2.5.1.157</ecNumber>
    </recommendedName>
</protein>
<evidence type="ECO:0000256" key="4">
    <source>
        <dbReference type="ARBA" id="ARBA00022679"/>
    </source>
</evidence>
<keyword evidence="3 6" id="KW-0698">rRNA processing</keyword>
<feature type="binding site" evidence="6">
    <location>
        <position position="149"/>
    </location>
    <ligand>
        <name>S-adenosyl-L-methionine</name>
        <dbReference type="ChEBI" id="CHEBI:59789"/>
    </ligand>
</feature>
<dbReference type="GeneID" id="101858918"/>
<keyword evidence="5 6" id="KW-0949">S-adenosyl-L-methionine</keyword>
<dbReference type="PANTHER" id="PTHR20426:SF0">
    <property type="entry name" value="18S RRNA AMINOCARBOXYPROPYLTRANSFERASE"/>
    <property type="match status" value="1"/>
</dbReference>
<evidence type="ECO:0000256" key="1">
    <source>
        <dbReference type="ARBA" id="ARBA00022490"/>
    </source>
</evidence>
<evidence type="ECO:0000259" key="8">
    <source>
        <dbReference type="Pfam" id="PF04034"/>
    </source>
</evidence>
<feature type="compositionally biased region" description="Acidic residues" evidence="7">
    <location>
        <begin position="267"/>
        <end position="295"/>
    </location>
</feature>
<feature type="binding site" evidence="6">
    <location>
        <position position="126"/>
    </location>
    <ligand>
        <name>S-adenosyl-L-methionine</name>
        <dbReference type="ChEBI" id="CHEBI:59789"/>
    </ligand>
</feature>
<feature type="compositionally biased region" description="Basic and acidic residues" evidence="7">
    <location>
        <begin position="32"/>
        <end position="54"/>
    </location>
</feature>
<name>A0ABM0JEK0_APLCA</name>
<dbReference type="Proteomes" id="UP000694888">
    <property type="component" value="Unplaced"/>
</dbReference>
<proteinExistence type="inferred from homology"/>